<organism evidence="1 2">
    <name type="scientific">Allacma fusca</name>
    <dbReference type="NCBI Taxonomy" id="39272"/>
    <lineage>
        <taxon>Eukaryota</taxon>
        <taxon>Metazoa</taxon>
        <taxon>Ecdysozoa</taxon>
        <taxon>Arthropoda</taxon>
        <taxon>Hexapoda</taxon>
        <taxon>Collembola</taxon>
        <taxon>Symphypleona</taxon>
        <taxon>Sminthuridae</taxon>
        <taxon>Allacma</taxon>
    </lineage>
</organism>
<sequence>KPMVSKEAKADLDILINMELKLRLLDIEADWCGWSKVMANLSRGTTIIVNAPLTYLIF</sequence>
<keyword evidence="2" id="KW-1185">Reference proteome</keyword>
<dbReference type="Proteomes" id="UP000708208">
    <property type="component" value="Unassembled WGS sequence"/>
</dbReference>
<evidence type="ECO:0000313" key="1">
    <source>
        <dbReference type="EMBL" id="CAG7815326.1"/>
    </source>
</evidence>
<dbReference type="OrthoDB" id="28413at2759"/>
<name>A0A8J2KCR0_9HEXA</name>
<dbReference type="AlphaFoldDB" id="A0A8J2KCR0"/>
<gene>
    <name evidence="1" type="ORF">AFUS01_LOCUS26012</name>
</gene>
<proteinExistence type="predicted"/>
<evidence type="ECO:0000313" key="2">
    <source>
        <dbReference type="Proteomes" id="UP000708208"/>
    </source>
</evidence>
<feature type="non-terminal residue" evidence="1">
    <location>
        <position position="1"/>
    </location>
</feature>
<accession>A0A8J2KCR0</accession>
<dbReference type="EMBL" id="CAJVCH010341804">
    <property type="protein sequence ID" value="CAG7815326.1"/>
    <property type="molecule type" value="Genomic_DNA"/>
</dbReference>
<comment type="caution">
    <text evidence="1">The sequence shown here is derived from an EMBL/GenBank/DDBJ whole genome shotgun (WGS) entry which is preliminary data.</text>
</comment>
<protein>
    <submittedName>
        <fullName evidence="1">Uncharacterized protein</fullName>
    </submittedName>
</protein>
<reference evidence="1" key="1">
    <citation type="submission" date="2021-06" db="EMBL/GenBank/DDBJ databases">
        <authorList>
            <person name="Hodson N. C."/>
            <person name="Mongue J. A."/>
            <person name="Jaron S. K."/>
        </authorList>
    </citation>
    <scope>NUCLEOTIDE SEQUENCE</scope>
</reference>